<reference evidence="1 2" key="1">
    <citation type="submission" date="2021-06" db="EMBL/GenBank/DDBJ databases">
        <authorList>
            <person name="Palmer J.M."/>
        </authorList>
    </citation>
    <scope>NUCLEOTIDE SEQUENCE [LARGE SCALE GENOMIC DNA]</scope>
    <source>
        <strain evidence="2">if_2019</strain>
        <tissue evidence="1">Muscle</tissue>
    </source>
</reference>
<proteinExistence type="predicted"/>
<organism evidence="1 2">
    <name type="scientific">Ilyodon furcidens</name>
    <name type="common">goldbreast splitfin</name>
    <dbReference type="NCBI Taxonomy" id="33524"/>
    <lineage>
        <taxon>Eukaryota</taxon>
        <taxon>Metazoa</taxon>
        <taxon>Chordata</taxon>
        <taxon>Craniata</taxon>
        <taxon>Vertebrata</taxon>
        <taxon>Euteleostomi</taxon>
        <taxon>Actinopterygii</taxon>
        <taxon>Neopterygii</taxon>
        <taxon>Teleostei</taxon>
        <taxon>Neoteleostei</taxon>
        <taxon>Acanthomorphata</taxon>
        <taxon>Ovalentaria</taxon>
        <taxon>Atherinomorphae</taxon>
        <taxon>Cyprinodontiformes</taxon>
        <taxon>Goodeidae</taxon>
        <taxon>Ilyodon</taxon>
    </lineage>
</organism>
<evidence type="ECO:0000313" key="1">
    <source>
        <dbReference type="EMBL" id="MEQ2243337.1"/>
    </source>
</evidence>
<gene>
    <name evidence="1" type="ORF">ILYODFUR_006082</name>
</gene>
<sequence>MAYGLPHREEKVQFPYEDTADVSANGHASRHSVTVPHQKYPDYFSSVDVFRNVFFFLFVFFTCVQKVEQKWPLANEEKGTINLTLCKMFEQTQREDPHASLLHCKRSSERKL</sequence>
<dbReference type="EMBL" id="JAHRIQ010069880">
    <property type="protein sequence ID" value="MEQ2243337.1"/>
    <property type="molecule type" value="Genomic_DNA"/>
</dbReference>
<dbReference type="Proteomes" id="UP001482620">
    <property type="component" value="Unassembled WGS sequence"/>
</dbReference>
<name>A0ABV0UHV1_9TELE</name>
<protein>
    <submittedName>
        <fullName evidence="1">Uncharacterized protein</fullName>
    </submittedName>
</protein>
<keyword evidence="2" id="KW-1185">Reference proteome</keyword>
<evidence type="ECO:0000313" key="2">
    <source>
        <dbReference type="Proteomes" id="UP001482620"/>
    </source>
</evidence>
<accession>A0ABV0UHV1</accession>
<comment type="caution">
    <text evidence="1">The sequence shown here is derived from an EMBL/GenBank/DDBJ whole genome shotgun (WGS) entry which is preliminary data.</text>
</comment>